<evidence type="ECO:0000313" key="13">
    <source>
        <dbReference type="Proteomes" id="UP000887572"/>
    </source>
</evidence>
<evidence type="ECO:0000256" key="1">
    <source>
        <dbReference type="ARBA" id="ARBA00004123"/>
    </source>
</evidence>
<keyword evidence="7" id="KW-0067">ATP-binding</keyword>
<keyword evidence="13" id="KW-1185">Reference proteome</keyword>
<evidence type="ECO:0000259" key="11">
    <source>
        <dbReference type="Pfam" id="PF04926"/>
    </source>
</evidence>
<keyword evidence="10" id="KW-0472">Membrane</keyword>
<evidence type="ECO:0000256" key="9">
    <source>
        <dbReference type="ARBA" id="ARBA00048830"/>
    </source>
</evidence>
<dbReference type="GO" id="GO:0005634">
    <property type="term" value="C:nucleus"/>
    <property type="evidence" value="ECO:0007669"/>
    <property type="project" value="UniProtKB-SubCell"/>
</dbReference>
<evidence type="ECO:0000256" key="4">
    <source>
        <dbReference type="ARBA" id="ARBA00022664"/>
    </source>
</evidence>
<organism evidence="13 14">
    <name type="scientific">Globodera rostochiensis</name>
    <name type="common">Golden nematode worm</name>
    <name type="synonym">Heterodera rostochiensis</name>
    <dbReference type="NCBI Taxonomy" id="31243"/>
    <lineage>
        <taxon>Eukaryota</taxon>
        <taxon>Metazoa</taxon>
        <taxon>Ecdysozoa</taxon>
        <taxon>Nematoda</taxon>
        <taxon>Chromadorea</taxon>
        <taxon>Rhabditida</taxon>
        <taxon>Tylenchina</taxon>
        <taxon>Tylenchomorpha</taxon>
        <taxon>Tylenchoidea</taxon>
        <taxon>Heteroderidae</taxon>
        <taxon>Heteroderinae</taxon>
        <taxon>Globodera</taxon>
    </lineage>
</organism>
<dbReference type="GO" id="GO:0005524">
    <property type="term" value="F:ATP binding"/>
    <property type="evidence" value="ECO:0007669"/>
    <property type="project" value="UniProtKB-KW"/>
</dbReference>
<dbReference type="WBParaSite" id="Gr19_v10_g4530.t1">
    <property type="protein sequence ID" value="Gr19_v10_g4530.t1"/>
    <property type="gene ID" value="Gr19_v10_g4530"/>
</dbReference>
<keyword evidence="10" id="KW-1133">Transmembrane helix</keyword>
<evidence type="ECO:0000259" key="12">
    <source>
        <dbReference type="Pfam" id="PF04928"/>
    </source>
</evidence>
<dbReference type="Proteomes" id="UP000887572">
    <property type="component" value="Unplaced"/>
</dbReference>
<dbReference type="Gene3D" id="1.10.1410.10">
    <property type="match status" value="1"/>
</dbReference>
<protein>
    <recommendedName>
        <fullName evidence="3">polynucleotide adenylyltransferase</fullName>
        <ecNumber evidence="3">2.7.7.19</ecNumber>
    </recommendedName>
</protein>
<keyword evidence="6" id="KW-0547">Nucleotide-binding</keyword>
<dbReference type="Pfam" id="PF04926">
    <property type="entry name" value="PAP_RNA-bind"/>
    <property type="match status" value="1"/>
</dbReference>
<dbReference type="GO" id="GO:0006397">
    <property type="term" value="P:mRNA processing"/>
    <property type="evidence" value="ECO:0007669"/>
    <property type="project" value="UniProtKB-KW"/>
</dbReference>
<feature type="domain" description="Poly(A) polymerase RNA-binding" evidence="11">
    <location>
        <begin position="139"/>
        <end position="201"/>
    </location>
</feature>
<evidence type="ECO:0000256" key="3">
    <source>
        <dbReference type="ARBA" id="ARBA00012388"/>
    </source>
</evidence>
<dbReference type="Gene3D" id="3.30.70.590">
    <property type="entry name" value="Poly(A) polymerase predicted RNA binding domain"/>
    <property type="match status" value="1"/>
</dbReference>
<dbReference type="GO" id="GO:1990817">
    <property type="term" value="F:poly(A) RNA polymerase activity"/>
    <property type="evidence" value="ECO:0007669"/>
    <property type="project" value="UniProtKB-EC"/>
</dbReference>
<accession>A0A914HW13</accession>
<dbReference type="InterPro" id="IPR007012">
    <property type="entry name" value="PolA_pol_cen_dom"/>
</dbReference>
<dbReference type="GO" id="GO:0003723">
    <property type="term" value="F:RNA binding"/>
    <property type="evidence" value="ECO:0007669"/>
    <property type="project" value="InterPro"/>
</dbReference>
<evidence type="ECO:0000256" key="5">
    <source>
        <dbReference type="ARBA" id="ARBA00022679"/>
    </source>
</evidence>
<comment type="catalytic activity">
    <reaction evidence="9">
        <text>RNA(n) + ATP = RNA(n)-3'-adenine ribonucleotide + diphosphate</text>
        <dbReference type="Rhea" id="RHEA:11332"/>
        <dbReference type="Rhea" id="RHEA-COMP:14527"/>
        <dbReference type="Rhea" id="RHEA-COMP:17347"/>
        <dbReference type="ChEBI" id="CHEBI:30616"/>
        <dbReference type="ChEBI" id="CHEBI:33019"/>
        <dbReference type="ChEBI" id="CHEBI:140395"/>
        <dbReference type="ChEBI" id="CHEBI:173115"/>
        <dbReference type="EC" id="2.7.7.19"/>
    </reaction>
</comment>
<name>A0A914HW13_GLORO</name>
<dbReference type="SUPFAM" id="SSF55003">
    <property type="entry name" value="PAP/Archaeal CCA-adding enzyme, C-terminal domain"/>
    <property type="match status" value="1"/>
</dbReference>
<evidence type="ECO:0000256" key="10">
    <source>
        <dbReference type="SAM" id="Phobius"/>
    </source>
</evidence>
<feature type="domain" description="Poly(A) polymerase central" evidence="12">
    <location>
        <begin position="2"/>
        <end position="134"/>
    </location>
</feature>
<evidence type="ECO:0000256" key="2">
    <source>
        <dbReference type="ARBA" id="ARBA00010912"/>
    </source>
</evidence>
<keyword evidence="8" id="KW-0539">Nucleus</keyword>
<dbReference type="PANTHER" id="PTHR10682:SF10">
    <property type="entry name" value="POLYNUCLEOTIDE ADENYLYLTRANSFERASE"/>
    <property type="match status" value="1"/>
</dbReference>
<dbReference type="SUPFAM" id="SSF81631">
    <property type="entry name" value="PAP/OAS1 substrate-binding domain"/>
    <property type="match status" value="1"/>
</dbReference>
<comment type="subcellular location">
    <subcellularLocation>
        <location evidence="1">Nucleus</location>
    </subcellularLocation>
</comment>
<dbReference type="AlphaFoldDB" id="A0A914HW13"/>
<comment type="similarity">
    <text evidence="2">Belongs to the poly(A) polymerase family.</text>
</comment>
<dbReference type="PANTHER" id="PTHR10682">
    <property type="entry name" value="POLY A POLYMERASE"/>
    <property type="match status" value="1"/>
</dbReference>
<sequence>MALKLWAKSNFIYSNRFGYLNGVMLTIMVTKIILFYPNASILFLLEKFFFIFSTRPVNIPLKLKLNIKSLNHFEEDKYLHEKIMQIFTPTLPEQNVAKFVTRSTARIIQQNMHKALIQIRKLNTKETDWASLLSNSEKFTEMHKFYVLINCMSEDKFGVAKFCQFVESRIRLQLIYDIDKGGGNIEAQLFPDIYERNCKMPNKLVETCFSKNFCKIC</sequence>
<evidence type="ECO:0000256" key="7">
    <source>
        <dbReference type="ARBA" id="ARBA00022840"/>
    </source>
</evidence>
<dbReference type="GO" id="GO:0031123">
    <property type="term" value="P:RNA 3'-end processing"/>
    <property type="evidence" value="ECO:0007669"/>
    <property type="project" value="InterPro"/>
</dbReference>
<feature type="transmembrane region" description="Helical" evidence="10">
    <location>
        <begin position="20"/>
        <end position="45"/>
    </location>
</feature>
<keyword evidence="10" id="KW-0812">Transmembrane</keyword>
<evidence type="ECO:0000313" key="14">
    <source>
        <dbReference type="WBParaSite" id="Gr19_v10_g4530.t1"/>
    </source>
</evidence>
<dbReference type="InterPro" id="IPR011068">
    <property type="entry name" value="NuclTrfase_I-like_C"/>
</dbReference>
<evidence type="ECO:0000256" key="8">
    <source>
        <dbReference type="ARBA" id="ARBA00023242"/>
    </source>
</evidence>
<keyword evidence="4" id="KW-0507">mRNA processing</keyword>
<reference evidence="14" key="1">
    <citation type="submission" date="2022-11" db="UniProtKB">
        <authorList>
            <consortium name="WormBaseParasite"/>
        </authorList>
    </citation>
    <scope>IDENTIFICATION</scope>
</reference>
<keyword evidence="5" id="KW-0808">Transferase</keyword>
<dbReference type="InterPro" id="IPR007010">
    <property type="entry name" value="PolA_pol_RNA-bd_dom"/>
</dbReference>
<dbReference type="EC" id="2.7.7.19" evidence="3"/>
<proteinExistence type="inferred from homology"/>
<dbReference type="Pfam" id="PF04928">
    <property type="entry name" value="PAP_central"/>
    <property type="match status" value="1"/>
</dbReference>
<evidence type="ECO:0000256" key="6">
    <source>
        <dbReference type="ARBA" id="ARBA00022741"/>
    </source>
</evidence>